<dbReference type="AlphaFoldDB" id="A0A6G1GBI6"/>
<reference evidence="4" key="2">
    <citation type="submission" date="2020-04" db="EMBL/GenBank/DDBJ databases">
        <authorList>
            <consortium name="NCBI Genome Project"/>
        </authorList>
    </citation>
    <scope>NUCLEOTIDE SEQUENCE</scope>
    <source>
        <strain evidence="4">CBS 781.70</strain>
    </source>
</reference>
<feature type="region of interest" description="Disordered" evidence="1">
    <location>
        <begin position="123"/>
        <end position="151"/>
    </location>
</feature>
<feature type="compositionally biased region" description="Basic residues" evidence="1">
    <location>
        <begin position="130"/>
        <end position="145"/>
    </location>
</feature>
<dbReference type="GeneID" id="54414786"/>
<evidence type="ECO:0000313" key="2">
    <source>
        <dbReference type="EMBL" id="KAF1815457.1"/>
    </source>
</evidence>
<proteinExistence type="predicted"/>
<evidence type="ECO:0000313" key="3">
    <source>
        <dbReference type="Proteomes" id="UP000504638"/>
    </source>
</evidence>
<sequence>MFAWMAAVESVPKCPGSWKSAGHAAMCLQSRSSVGVVHGQVQDVGLFFVKRSCGRNSWWLWEEVEEEMVERLVGGCGDDVVVGKSQRGCELRNFRSFALFTTPGPLATSRDQDALSAFHFPRGTKGACHTSRKSAKKQPTHQRGIRKGEKG</sequence>
<reference evidence="4" key="3">
    <citation type="submission" date="2025-04" db="UniProtKB">
        <authorList>
            <consortium name="RefSeq"/>
        </authorList>
    </citation>
    <scope>IDENTIFICATION</scope>
    <source>
        <strain evidence="4">CBS 781.70</strain>
    </source>
</reference>
<evidence type="ECO:0000256" key="1">
    <source>
        <dbReference type="SAM" id="MobiDB-lite"/>
    </source>
</evidence>
<dbReference type="EMBL" id="ML975151">
    <property type="protein sequence ID" value="KAF1815457.1"/>
    <property type="molecule type" value="Genomic_DNA"/>
</dbReference>
<organism evidence="2">
    <name type="scientific">Eremomyces bilateralis CBS 781.70</name>
    <dbReference type="NCBI Taxonomy" id="1392243"/>
    <lineage>
        <taxon>Eukaryota</taxon>
        <taxon>Fungi</taxon>
        <taxon>Dikarya</taxon>
        <taxon>Ascomycota</taxon>
        <taxon>Pezizomycotina</taxon>
        <taxon>Dothideomycetes</taxon>
        <taxon>Dothideomycetes incertae sedis</taxon>
        <taxon>Eremomycetales</taxon>
        <taxon>Eremomycetaceae</taxon>
        <taxon>Eremomyces</taxon>
    </lineage>
</organism>
<protein>
    <submittedName>
        <fullName evidence="2 4">Uncharacterized protein</fullName>
    </submittedName>
</protein>
<gene>
    <name evidence="2 4" type="ORF">P152DRAFT_186131</name>
</gene>
<evidence type="ECO:0000313" key="4">
    <source>
        <dbReference type="RefSeq" id="XP_033537088.1"/>
    </source>
</evidence>
<dbReference type="Proteomes" id="UP000504638">
    <property type="component" value="Unplaced"/>
</dbReference>
<name>A0A6G1GBI6_9PEZI</name>
<keyword evidence="3" id="KW-1185">Reference proteome</keyword>
<dbReference type="RefSeq" id="XP_033537088.1">
    <property type="nucleotide sequence ID" value="XM_033674216.1"/>
</dbReference>
<reference evidence="2 4" key="1">
    <citation type="submission" date="2020-01" db="EMBL/GenBank/DDBJ databases">
        <authorList>
            <consortium name="DOE Joint Genome Institute"/>
            <person name="Haridas S."/>
            <person name="Albert R."/>
            <person name="Binder M."/>
            <person name="Bloem J."/>
            <person name="Labutti K."/>
            <person name="Salamov A."/>
            <person name="Andreopoulos B."/>
            <person name="Baker S.E."/>
            <person name="Barry K."/>
            <person name="Bills G."/>
            <person name="Bluhm B.H."/>
            <person name="Cannon C."/>
            <person name="Castanera R."/>
            <person name="Culley D.E."/>
            <person name="Daum C."/>
            <person name="Ezra D."/>
            <person name="Gonzalez J.B."/>
            <person name="Henrissat B."/>
            <person name="Kuo A."/>
            <person name="Liang C."/>
            <person name="Lipzen A."/>
            <person name="Lutzoni F."/>
            <person name="Magnuson J."/>
            <person name="Mondo S."/>
            <person name="Nolan M."/>
            <person name="Ohm R."/>
            <person name="Pangilinan J."/>
            <person name="Park H.-J."/>
            <person name="Ramirez L."/>
            <person name="Alfaro M."/>
            <person name="Sun H."/>
            <person name="Tritt A."/>
            <person name="Yoshinaga Y."/>
            <person name="Zwiers L.-H."/>
            <person name="Turgeon B.G."/>
            <person name="Goodwin S.B."/>
            <person name="Spatafora J.W."/>
            <person name="Crous P.W."/>
            <person name="Grigoriev I.V."/>
        </authorList>
    </citation>
    <scope>NUCLEOTIDE SEQUENCE</scope>
    <source>
        <strain evidence="2 4">CBS 781.70</strain>
    </source>
</reference>
<accession>A0A6G1GBI6</accession>